<accession>A0ABR2LTJ5</accession>
<dbReference type="EMBL" id="JBBWWR010000015">
    <property type="protein sequence ID" value="KAK8950253.1"/>
    <property type="molecule type" value="Genomic_DNA"/>
</dbReference>
<organism evidence="1 2">
    <name type="scientific">Platanthera guangdongensis</name>
    <dbReference type="NCBI Taxonomy" id="2320717"/>
    <lineage>
        <taxon>Eukaryota</taxon>
        <taxon>Viridiplantae</taxon>
        <taxon>Streptophyta</taxon>
        <taxon>Embryophyta</taxon>
        <taxon>Tracheophyta</taxon>
        <taxon>Spermatophyta</taxon>
        <taxon>Magnoliopsida</taxon>
        <taxon>Liliopsida</taxon>
        <taxon>Asparagales</taxon>
        <taxon>Orchidaceae</taxon>
        <taxon>Orchidoideae</taxon>
        <taxon>Orchideae</taxon>
        <taxon>Orchidinae</taxon>
        <taxon>Platanthera</taxon>
    </lineage>
</organism>
<dbReference type="Proteomes" id="UP001412067">
    <property type="component" value="Unassembled WGS sequence"/>
</dbReference>
<dbReference type="Gene3D" id="3.30.300.30">
    <property type="match status" value="1"/>
</dbReference>
<dbReference type="PANTHER" id="PTHR44378:SF2">
    <property type="entry name" value="ACYL-ACTIVATING ENZYME 17, PEROXISOMAL-RELATED"/>
    <property type="match status" value="1"/>
</dbReference>
<keyword evidence="2" id="KW-1185">Reference proteome</keyword>
<dbReference type="SUPFAM" id="SSF56801">
    <property type="entry name" value="Acetyl-CoA synthetase-like"/>
    <property type="match status" value="2"/>
</dbReference>
<evidence type="ECO:0000313" key="1">
    <source>
        <dbReference type="EMBL" id="KAK8950253.1"/>
    </source>
</evidence>
<name>A0ABR2LTJ5_9ASPA</name>
<evidence type="ECO:0000313" key="2">
    <source>
        <dbReference type="Proteomes" id="UP001412067"/>
    </source>
</evidence>
<dbReference type="PANTHER" id="PTHR44378">
    <property type="entry name" value="ACYL-ACTIVATING ENZYME 17, PEROXISOMAL-RELATED"/>
    <property type="match status" value="1"/>
</dbReference>
<protein>
    <submittedName>
        <fullName evidence="1">Acyl-activating enzyme 17, peroxisomal</fullName>
    </submittedName>
</protein>
<reference evidence="1 2" key="1">
    <citation type="journal article" date="2022" name="Nat. Plants">
        <title>Genomes of leafy and leafless Platanthera orchids illuminate the evolution of mycoheterotrophy.</title>
        <authorList>
            <person name="Li M.H."/>
            <person name="Liu K.W."/>
            <person name="Li Z."/>
            <person name="Lu H.C."/>
            <person name="Ye Q.L."/>
            <person name="Zhang D."/>
            <person name="Wang J.Y."/>
            <person name="Li Y.F."/>
            <person name="Zhong Z.M."/>
            <person name="Liu X."/>
            <person name="Yu X."/>
            <person name="Liu D.K."/>
            <person name="Tu X.D."/>
            <person name="Liu B."/>
            <person name="Hao Y."/>
            <person name="Liao X.Y."/>
            <person name="Jiang Y.T."/>
            <person name="Sun W.H."/>
            <person name="Chen J."/>
            <person name="Chen Y.Q."/>
            <person name="Ai Y."/>
            <person name="Zhai J.W."/>
            <person name="Wu S.S."/>
            <person name="Zhou Z."/>
            <person name="Hsiao Y.Y."/>
            <person name="Wu W.L."/>
            <person name="Chen Y.Y."/>
            <person name="Lin Y.F."/>
            <person name="Hsu J.L."/>
            <person name="Li C.Y."/>
            <person name="Wang Z.W."/>
            <person name="Zhao X."/>
            <person name="Zhong W.Y."/>
            <person name="Ma X.K."/>
            <person name="Ma L."/>
            <person name="Huang J."/>
            <person name="Chen G.Z."/>
            <person name="Huang M.Z."/>
            <person name="Huang L."/>
            <person name="Peng D.H."/>
            <person name="Luo Y.B."/>
            <person name="Zou S.Q."/>
            <person name="Chen S.P."/>
            <person name="Lan S."/>
            <person name="Tsai W.C."/>
            <person name="Van de Peer Y."/>
            <person name="Liu Z.J."/>
        </authorList>
    </citation>
    <scope>NUCLEOTIDE SEQUENCE [LARGE SCALE GENOMIC DNA]</scope>
    <source>
        <strain evidence="1">Lor288</strain>
    </source>
</reference>
<proteinExistence type="predicted"/>
<sequence>MFGASMTLLNADHYDVYFKGMPLWKGTVLRRHGDLLELTPEGYYRAHGRADDTMNLGGIKFPLPCAAAQPFLRQSAPSLKPPAAPLLPTFLLPCAATQPFLRHPAPSLKPPAALLPTVKPLHHLLIPSNHHATGHRPLLHCLQCRQSHSHPSTAVERKGAVGSSCGWVAGMGETGCRMIGGEGVSSVEIERICDGVDEGILETAAIGVPPAGGGPEQLFVAVVFKGENFSSSEETLDRLKAAFNAALQKTLNPLFRVRPPGGTPGWRAGVTPVPHQKVSVVVAVPSLPRTASNKVMRRVLRQQFLNLDARRPKF</sequence>
<dbReference type="InterPro" id="IPR045851">
    <property type="entry name" value="AMP-bd_C_sf"/>
</dbReference>
<comment type="caution">
    <text evidence="1">The sequence shown here is derived from an EMBL/GenBank/DDBJ whole genome shotgun (WGS) entry which is preliminary data.</text>
</comment>
<gene>
    <name evidence="1" type="primary">AAE17</name>
    <name evidence="1" type="ORF">KSP40_PGU020126</name>
</gene>